<gene>
    <name evidence="2" type="ORF">HPS54_04960</name>
</gene>
<evidence type="ECO:0000256" key="1">
    <source>
        <dbReference type="SAM" id="SignalP"/>
    </source>
</evidence>
<dbReference type="RefSeq" id="WP_172344357.1">
    <property type="nucleotide sequence ID" value="NZ_CATJFF010000124.1"/>
</dbReference>
<comment type="caution">
    <text evidence="2">The sequence shown here is derived from an EMBL/GenBank/DDBJ whole genome shotgun (WGS) entry which is preliminary data.</text>
</comment>
<proteinExistence type="predicted"/>
<reference evidence="2 3" key="1">
    <citation type="submission" date="2020-05" db="EMBL/GenBank/DDBJ databases">
        <title>Distinct polysaccharide utilization as determinants for interspecies competition between intestinal Prevotella spp.</title>
        <authorList>
            <person name="Galvez E.J.C."/>
            <person name="Iljazovic A."/>
            <person name="Strowig T."/>
        </authorList>
    </citation>
    <scope>NUCLEOTIDE SEQUENCE [LARGE SCALE GENOMIC DNA]</scope>
    <source>
        <strain evidence="2 3">PCHR</strain>
    </source>
</reference>
<protein>
    <submittedName>
        <fullName evidence="2">TonB-dependent receptor</fullName>
    </submittedName>
</protein>
<name>A0ABX2B020_9BACT</name>
<feature type="chain" id="PRO_5045342878" evidence="1">
    <location>
        <begin position="24"/>
        <end position="768"/>
    </location>
</feature>
<keyword evidence="1" id="KW-0732">Signal</keyword>
<dbReference type="SUPFAM" id="SSF49464">
    <property type="entry name" value="Carboxypeptidase regulatory domain-like"/>
    <property type="match status" value="1"/>
</dbReference>
<dbReference type="SUPFAM" id="SSF56935">
    <property type="entry name" value="Porins"/>
    <property type="match status" value="1"/>
</dbReference>
<organism evidence="2 3">
    <name type="scientific">Xylanibacter caecicola</name>
    <dbReference type="NCBI Taxonomy" id="2736294"/>
    <lineage>
        <taxon>Bacteria</taxon>
        <taxon>Pseudomonadati</taxon>
        <taxon>Bacteroidota</taxon>
        <taxon>Bacteroidia</taxon>
        <taxon>Bacteroidales</taxon>
        <taxon>Prevotellaceae</taxon>
        <taxon>Xylanibacter</taxon>
    </lineage>
</organism>
<dbReference type="Pfam" id="PF13715">
    <property type="entry name" value="CarbopepD_reg_2"/>
    <property type="match status" value="1"/>
</dbReference>
<accession>A0ABX2B020</accession>
<dbReference type="PROSITE" id="PS51257">
    <property type="entry name" value="PROKAR_LIPOPROTEIN"/>
    <property type="match status" value="1"/>
</dbReference>
<dbReference type="EMBL" id="JABKKJ010000005">
    <property type="protein sequence ID" value="NPE24871.1"/>
    <property type="molecule type" value="Genomic_DNA"/>
</dbReference>
<dbReference type="Gene3D" id="2.60.40.1120">
    <property type="entry name" value="Carboxypeptidase-like, regulatory domain"/>
    <property type="match status" value="1"/>
</dbReference>
<sequence>MHTIRILAVTMLLVACTLMEALAQGTSARGVIKDGETRLPVEFANVTMMTADSVFISGTTTDKKGNFVLYDTKGRDTYLLKISCIGYNTATTSLKGTGKVISAGDIYLTAARTELDGITVTASGQTGFSDRKLLYPTSRQVKLADNGVSLLREMMIPRIEVNSFRNTIATIDGGDVQLRINDAEATIQDIMALQPGEVKRVEYLDSPGMRYGNAEVVLNFIVKRRTSGGNFSTDIMQGVNAMWGNYRVSGKINMRKSELGINVFSGLSDTESLISNTTETFNLAGGKTLKRIETGMPSQIEQFNNQINTHYSYMPDDKSYFNVRFRMMFNNMPHMDNKSMVYNAANPKDFVYRTNMYHSGSIKPVLDIYWQRMMPKDQTLALNIVGTYQANKDNRLYMEETDSEILTSNDNRVQGKRYTISGEMIYEKKLARKQVVNTGIKHSHTFAENKHLLNGRKTDSRQGYTYLFGEYKKRAGRLDYTLGMGVTRSFHSNKGEDEETMYAVNPRLNIQYKISESSKIRFKGTAKNASPGYDDLDEVIQFVDSMQLKQGNAGLKSYMRYHTQLNYDWQKGIFYVGLGGTYDCEPNSIMEEKSLYDDKVMKTIDNQKSWQRLRGMATIKVGPIRDMLQMSLTGGVARYLSKGNNYSHGITDFFYNMSVSANYKNASLMWEMKNSVKTLRGETVSSYENFQALTAMYRYKKWMFGAMMFFPFDNLRMETEELNRYAAKKEHIRLDAAHRLFILKATYNISFGKQTKSKNRRFEREEDI</sequence>
<keyword evidence="3" id="KW-1185">Reference proteome</keyword>
<dbReference type="Proteomes" id="UP000820977">
    <property type="component" value="Unassembled WGS sequence"/>
</dbReference>
<evidence type="ECO:0000313" key="2">
    <source>
        <dbReference type="EMBL" id="NPE24871.1"/>
    </source>
</evidence>
<dbReference type="InterPro" id="IPR008969">
    <property type="entry name" value="CarboxyPept-like_regulatory"/>
</dbReference>
<keyword evidence="2" id="KW-0675">Receptor</keyword>
<feature type="signal peptide" evidence="1">
    <location>
        <begin position="1"/>
        <end position="23"/>
    </location>
</feature>
<evidence type="ECO:0000313" key="3">
    <source>
        <dbReference type="Proteomes" id="UP000820977"/>
    </source>
</evidence>